<dbReference type="EMBL" id="JACASI010000049">
    <property type="protein sequence ID" value="MCQ3831123.1"/>
    <property type="molecule type" value="Genomic_DNA"/>
</dbReference>
<dbReference type="Proteomes" id="UP001205566">
    <property type="component" value="Unassembled WGS sequence"/>
</dbReference>
<gene>
    <name evidence="1" type="ORF">HXX02_16940</name>
</gene>
<keyword evidence="2" id="KW-1185">Reference proteome</keyword>
<accession>A0ABT1P4U4</accession>
<reference evidence="1" key="1">
    <citation type="thesis" date="2020" institute="Technische Universitat Dresden" country="Dresden, Germany">
        <title>The Agarolytic System of Microbulbifer elongatus PORT2, Isolated from Batu Karas, Pangandaran West Java Indonesia.</title>
        <authorList>
            <person name="Anggraeni S.R."/>
        </authorList>
    </citation>
    <scope>NUCLEOTIDE SEQUENCE</scope>
    <source>
        <strain evidence="1">PORT2</strain>
    </source>
</reference>
<name>A0ABT1P4U4_9GAMM</name>
<organism evidence="1 2">
    <name type="scientific">Microbulbifer elongatus</name>
    <dbReference type="NCBI Taxonomy" id="86173"/>
    <lineage>
        <taxon>Bacteria</taxon>
        <taxon>Pseudomonadati</taxon>
        <taxon>Pseudomonadota</taxon>
        <taxon>Gammaproteobacteria</taxon>
        <taxon>Cellvibrionales</taxon>
        <taxon>Microbulbiferaceae</taxon>
        <taxon>Microbulbifer</taxon>
    </lineage>
</organism>
<dbReference type="RefSeq" id="WP_255876057.1">
    <property type="nucleotide sequence ID" value="NZ_JACASI010000049.1"/>
</dbReference>
<proteinExistence type="predicted"/>
<evidence type="ECO:0000313" key="1">
    <source>
        <dbReference type="EMBL" id="MCQ3831123.1"/>
    </source>
</evidence>
<evidence type="ECO:0000313" key="2">
    <source>
        <dbReference type="Proteomes" id="UP001205566"/>
    </source>
</evidence>
<protein>
    <submittedName>
        <fullName evidence="1">Uncharacterized protein</fullName>
    </submittedName>
</protein>
<comment type="caution">
    <text evidence="1">The sequence shown here is derived from an EMBL/GenBank/DDBJ whole genome shotgun (WGS) entry which is preliminary data.</text>
</comment>
<sequence>MNSENLFKLAVERKETDEFFRGVGNYYSHNPMDGGHCYGVRLSGDVNKFVASDPRGAQVFSQCFKAFVDSLSADYGDLTHLLANVSEIQHFRKKGLLLGVDFDQDIDSDVILSIVNYLEITRWDEKCRELMRMYLRLLEMDDSQATALVIRKKLNSN</sequence>